<gene>
    <name evidence="2" type="ORF">CNYM01_13847</name>
</gene>
<keyword evidence="3" id="KW-1185">Reference proteome</keyword>
<feature type="compositionally biased region" description="Basic and acidic residues" evidence="1">
    <location>
        <begin position="123"/>
        <end position="133"/>
    </location>
</feature>
<dbReference type="EMBL" id="JEMN01001098">
    <property type="protein sequence ID" value="KXH48206.1"/>
    <property type="molecule type" value="Genomic_DNA"/>
</dbReference>
<sequence length="582" mass="64493">METKTEIETKQPSAAPSKPQKQNLIAEIPTTEEPGRSNGVKRPALDGDKDDDTFSGDNLILPPEDLSSTSGSQDCALEDEIVVANQSVTQNSSLLCVTSSSEDEQVASHHPKRKRAADFNDLSEGKMESDLNSEKGITPRNMSPACTHGLGGAEGVNLVVGFIDVSGRLRFRIQQQTCDGEPISSLVYAFPPEPGGSWVTFERVVLADHLVDLERHQVREYVKLRAGSTVTTPQFDSLSGTKTARIIVGFWKGSSEPDPVNKNAVFGVLGRNGAFRVRVARETRDGRLVNGSFPAGAGALWIPWEEVELEPHFRSLSHREIKEYCRIRQHQIDQGETRIERVKNEARAAFEAQQHAARGKTQAGFMHNVSPSLSIISQPEEMVETPKANFEVDPRLRQCLRTENRDVRHSLPDLGFRQSSRTQSGVQKKIDATARLEITRSKTVQVRCDRFTAYQKAAQTTQVPPITQAARAAHLANLAAPPRPLQDMIMVPWQNVNGNGPRTTSSHFHGRGEMGRLGEAWACQEERRSTTGGRETKFHGGIMYERKAHGPFVGKFVSQSVIVSINREDFVEYRVLTKPSFL</sequence>
<dbReference type="Proteomes" id="UP000070054">
    <property type="component" value="Unassembled WGS sequence"/>
</dbReference>
<dbReference type="AlphaFoldDB" id="A0A135TJ09"/>
<protein>
    <submittedName>
        <fullName evidence="2">Uncharacterized protein</fullName>
    </submittedName>
</protein>
<evidence type="ECO:0000313" key="2">
    <source>
        <dbReference type="EMBL" id="KXH48206.1"/>
    </source>
</evidence>
<organism evidence="2 3">
    <name type="scientific">Colletotrichum nymphaeae SA-01</name>
    <dbReference type="NCBI Taxonomy" id="1460502"/>
    <lineage>
        <taxon>Eukaryota</taxon>
        <taxon>Fungi</taxon>
        <taxon>Dikarya</taxon>
        <taxon>Ascomycota</taxon>
        <taxon>Pezizomycotina</taxon>
        <taxon>Sordariomycetes</taxon>
        <taxon>Hypocreomycetidae</taxon>
        <taxon>Glomerellales</taxon>
        <taxon>Glomerellaceae</taxon>
        <taxon>Colletotrichum</taxon>
        <taxon>Colletotrichum acutatum species complex</taxon>
    </lineage>
</organism>
<feature type="compositionally biased region" description="Polar residues" evidence="1">
    <location>
        <begin position="10"/>
        <end position="23"/>
    </location>
</feature>
<evidence type="ECO:0000313" key="3">
    <source>
        <dbReference type="Proteomes" id="UP000070054"/>
    </source>
</evidence>
<feature type="region of interest" description="Disordered" evidence="1">
    <location>
        <begin position="1"/>
        <end position="72"/>
    </location>
</feature>
<reference evidence="2 3" key="1">
    <citation type="submission" date="2014-02" db="EMBL/GenBank/DDBJ databases">
        <title>The genome sequence of Colletotrichum nymphaeae SA-01.</title>
        <authorList>
            <person name="Baroncelli R."/>
            <person name="Thon M.R."/>
        </authorList>
    </citation>
    <scope>NUCLEOTIDE SEQUENCE [LARGE SCALE GENOMIC DNA]</scope>
    <source>
        <strain evidence="2 3">SA-01</strain>
    </source>
</reference>
<dbReference type="OrthoDB" id="5235778at2759"/>
<feature type="region of interest" description="Disordered" evidence="1">
    <location>
        <begin position="103"/>
        <end position="140"/>
    </location>
</feature>
<evidence type="ECO:0000256" key="1">
    <source>
        <dbReference type="SAM" id="MobiDB-lite"/>
    </source>
</evidence>
<name>A0A135TJ09_9PEZI</name>
<comment type="caution">
    <text evidence="2">The sequence shown here is derived from an EMBL/GenBank/DDBJ whole genome shotgun (WGS) entry which is preliminary data.</text>
</comment>
<accession>A0A135TJ09</accession>
<proteinExistence type="predicted"/>